<evidence type="ECO:0000313" key="2">
    <source>
        <dbReference type="Proteomes" id="UP000184420"/>
    </source>
</evidence>
<dbReference type="Proteomes" id="UP000184420">
    <property type="component" value="Unassembled WGS sequence"/>
</dbReference>
<proteinExistence type="predicted"/>
<name>A0A1M7JYH9_9BACT</name>
<dbReference type="AlphaFoldDB" id="A0A1M7JYH9"/>
<organism evidence="1 2">
    <name type="scientific">Chitinophaga jiangningensis</name>
    <dbReference type="NCBI Taxonomy" id="1419482"/>
    <lineage>
        <taxon>Bacteria</taxon>
        <taxon>Pseudomonadati</taxon>
        <taxon>Bacteroidota</taxon>
        <taxon>Chitinophagia</taxon>
        <taxon>Chitinophagales</taxon>
        <taxon>Chitinophagaceae</taxon>
        <taxon>Chitinophaga</taxon>
    </lineage>
</organism>
<sequence length="499" mass="56418">MKRTIIIVLFLFAVTVGAMVMTKTPASLFAKGSESPKAYAIAFMAKPPHDVALGADDLTLAQFAWNEFLALNWRSSYFNSGRTYQRGEPDYGWSYSSERNGYPDLAVWETYNHRVELRPGNDNMLPFDKIPNYSYTKASFTPDIYTDAHLFHNLDENNEIGSCNMYAHTNLYGQKQQILFQAKVNRSEYEYIRKYYNTAAKLKAANINTYRNIQAYNQYFKGGTSSCDCPESEKVVCLPCGTGSNASGSKDEEGAIEVKTAWRKLLPEDGAADTYFKRKVITYRQNPDGTTALINDTYLLIGIHIIHKTRNYPNFIFATWEHEDVTKPQQSIGYVKLDDSGREYGGLIVGYPRVHDPIQATNQANYEAHRLLRSVSTNSVWQHYNLIGVQAQTTNNSNSNNFFLANYVIESDTTLQIFRGSSINTPIDSGVNIIYNGKQFSMGGCQGCHGVAQFRLGADCSFVCDTVNKPVDKPDIGQNSDKRLRYERAFRKIERLSIK</sequence>
<dbReference type="STRING" id="1419482.SAMN05444266_10971"/>
<evidence type="ECO:0000313" key="1">
    <source>
        <dbReference type="EMBL" id="SHM58048.1"/>
    </source>
</evidence>
<accession>A0A1M7JYH9</accession>
<dbReference type="EMBL" id="FRBL01000009">
    <property type="protein sequence ID" value="SHM58048.1"/>
    <property type="molecule type" value="Genomic_DNA"/>
</dbReference>
<dbReference type="RefSeq" id="WP_073085476.1">
    <property type="nucleotide sequence ID" value="NZ_FRBL01000009.1"/>
</dbReference>
<keyword evidence="2" id="KW-1185">Reference proteome</keyword>
<reference evidence="1 2" key="1">
    <citation type="submission" date="2016-11" db="EMBL/GenBank/DDBJ databases">
        <authorList>
            <person name="Jaros S."/>
            <person name="Januszkiewicz K."/>
            <person name="Wedrychowicz H."/>
        </authorList>
    </citation>
    <scope>NUCLEOTIDE SEQUENCE [LARGE SCALE GENOMIC DNA]</scope>
    <source>
        <strain evidence="1 2">DSM 27406</strain>
    </source>
</reference>
<protein>
    <submittedName>
        <fullName evidence="1">Uncharacterized protein</fullName>
    </submittedName>
</protein>
<dbReference type="OrthoDB" id="280897at2"/>
<gene>
    <name evidence="1" type="ORF">SAMN05444266_10971</name>
</gene>